<dbReference type="AlphaFoldDB" id="A0A9W7FUM7"/>
<dbReference type="EMBL" id="BRXW01000338">
    <property type="protein sequence ID" value="GMI18568.1"/>
    <property type="molecule type" value="Genomic_DNA"/>
</dbReference>
<protein>
    <submittedName>
        <fullName evidence="2">Uncharacterized protein</fullName>
    </submittedName>
</protein>
<evidence type="ECO:0000313" key="3">
    <source>
        <dbReference type="Proteomes" id="UP001165122"/>
    </source>
</evidence>
<comment type="caution">
    <text evidence="2">The sequence shown here is derived from an EMBL/GenBank/DDBJ whole genome shotgun (WGS) entry which is preliminary data.</text>
</comment>
<reference evidence="3" key="1">
    <citation type="journal article" date="2023" name="Commun. Biol.">
        <title>Genome analysis of Parmales, the sister group of diatoms, reveals the evolutionary specialization of diatoms from phago-mixotrophs to photoautotrophs.</title>
        <authorList>
            <person name="Ban H."/>
            <person name="Sato S."/>
            <person name="Yoshikawa S."/>
            <person name="Yamada K."/>
            <person name="Nakamura Y."/>
            <person name="Ichinomiya M."/>
            <person name="Sato N."/>
            <person name="Blanc-Mathieu R."/>
            <person name="Endo H."/>
            <person name="Kuwata A."/>
            <person name="Ogata H."/>
        </authorList>
    </citation>
    <scope>NUCLEOTIDE SEQUENCE [LARGE SCALE GENOMIC DNA]</scope>
    <source>
        <strain evidence="3">NIES 3700</strain>
    </source>
</reference>
<evidence type="ECO:0000256" key="1">
    <source>
        <dbReference type="SAM" id="MobiDB-lite"/>
    </source>
</evidence>
<feature type="compositionally biased region" description="Low complexity" evidence="1">
    <location>
        <begin position="72"/>
        <end position="90"/>
    </location>
</feature>
<proteinExistence type="predicted"/>
<accession>A0A9W7FUM7</accession>
<dbReference type="OrthoDB" id="1112980at2759"/>
<feature type="region of interest" description="Disordered" evidence="1">
    <location>
        <begin position="60"/>
        <end position="91"/>
    </location>
</feature>
<dbReference type="InterPro" id="IPR027921">
    <property type="entry name" value="NOPCHAP1"/>
</dbReference>
<feature type="compositionally biased region" description="Basic and acidic residues" evidence="1">
    <location>
        <begin position="136"/>
        <end position="153"/>
    </location>
</feature>
<keyword evidence="3" id="KW-1185">Reference proteome</keyword>
<organism evidence="2 3">
    <name type="scientific">Triparma laevis f. longispina</name>
    <dbReference type="NCBI Taxonomy" id="1714387"/>
    <lineage>
        <taxon>Eukaryota</taxon>
        <taxon>Sar</taxon>
        <taxon>Stramenopiles</taxon>
        <taxon>Ochrophyta</taxon>
        <taxon>Bolidophyceae</taxon>
        <taxon>Parmales</taxon>
        <taxon>Triparmaceae</taxon>
        <taxon>Triparma</taxon>
    </lineage>
</organism>
<gene>
    <name evidence="2" type="ORF">TrLO_g8949</name>
</gene>
<sequence length="163" mass="17511">MERLDVPEPSKSTSPMNALLGGGLVQPKNSDLMSRLQSFLPAMAAANENLADAEVIDGDCVKLSNPNEDDTSSSTSTNDNGDTFTSNDTSQRIELTVALGDFNDSAIAKMEDGDTSQHTHHTLTSDANDSPAKSFLKRELGELGKQNDDEPSPKKKPLIEFVD</sequence>
<dbReference type="Proteomes" id="UP001165122">
    <property type="component" value="Unassembled WGS sequence"/>
</dbReference>
<evidence type="ECO:0000313" key="2">
    <source>
        <dbReference type="EMBL" id="GMI18568.1"/>
    </source>
</evidence>
<feature type="region of interest" description="Disordered" evidence="1">
    <location>
        <begin position="108"/>
        <end position="163"/>
    </location>
</feature>
<name>A0A9W7FUM7_9STRA</name>
<dbReference type="Pfam" id="PF15370">
    <property type="entry name" value="NOPCHAP1"/>
    <property type="match status" value="1"/>
</dbReference>
<dbReference type="GO" id="GO:0000492">
    <property type="term" value="P:box C/D snoRNP assembly"/>
    <property type="evidence" value="ECO:0007669"/>
    <property type="project" value="InterPro"/>
</dbReference>
<feature type="region of interest" description="Disordered" evidence="1">
    <location>
        <begin position="1"/>
        <end position="23"/>
    </location>
</feature>